<gene>
    <name evidence="1" type="ORF">Ani05nite_09970</name>
</gene>
<accession>A0A919MMI7</accession>
<reference evidence="1" key="1">
    <citation type="submission" date="2021-01" db="EMBL/GenBank/DDBJ databases">
        <title>Whole genome shotgun sequence of Actinoplanes nipponensis NBRC 14063.</title>
        <authorList>
            <person name="Komaki H."/>
            <person name="Tamura T."/>
        </authorList>
    </citation>
    <scope>NUCLEOTIDE SEQUENCE</scope>
    <source>
        <strain evidence="1">NBRC 14063</strain>
    </source>
</reference>
<sequence length="136" mass="15294">MAPDDISRREAERLRGLDDAARVAGTFEVIAARGALWVWGDEDEILFTEDARRRTLLPIWPHATVARLENEGEVDGEHAIRIPAEVFLAEWLPQLREDDADIAIFPVEERSAAVLPLAEFGSRLTAALRRNGDRPR</sequence>
<dbReference type="Pfam" id="PF11042">
    <property type="entry name" value="DUF2750"/>
    <property type="match status" value="1"/>
</dbReference>
<keyword evidence="2" id="KW-1185">Reference proteome</keyword>
<evidence type="ECO:0000313" key="1">
    <source>
        <dbReference type="EMBL" id="GIE47463.1"/>
    </source>
</evidence>
<evidence type="ECO:0000313" key="2">
    <source>
        <dbReference type="Proteomes" id="UP000647172"/>
    </source>
</evidence>
<dbReference type="RefSeq" id="WP_203765541.1">
    <property type="nucleotide sequence ID" value="NZ_BAAAYJ010000076.1"/>
</dbReference>
<comment type="caution">
    <text evidence="1">The sequence shown here is derived from an EMBL/GenBank/DDBJ whole genome shotgun (WGS) entry which is preliminary data.</text>
</comment>
<dbReference type="InterPro" id="IPR021284">
    <property type="entry name" value="DUF2750"/>
</dbReference>
<dbReference type="Proteomes" id="UP000647172">
    <property type="component" value="Unassembled WGS sequence"/>
</dbReference>
<evidence type="ECO:0008006" key="3">
    <source>
        <dbReference type="Google" id="ProtNLM"/>
    </source>
</evidence>
<protein>
    <recommendedName>
        <fullName evidence="3">DUF2750 domain-containing protein</fullName>
    </recommendedName>
</protein>
<dbReference type="AlphaFoldDB" id="A0A919MMI7"/>
<organism evidence="1 2">
    <name type="scientific">Actinoplanes nipponensis</name>
    <dbReference type="NCBI Taxonomy" id="135950"/>
    <lineage>
        <taxon>Bacteria</taxon>
        <taxon>Bacillati</taxon>
        <taxon>Actinomycetota</taxon>
        <taxon>Actinomycetes</taxon>
        <taxon>Micromonosporales</taxon>
        <taxon>Micromonosporaceae</taxon>
        <taxon>Actinoplanes</taxon>
    </lineage>
</organism>
<name>A0A919MMI7_9ACTN</name>
<dbReference type="EMBL" id="BOMQ01000011">
    <property type="protein sequence ID" value="GIE47463.1"/>
    <property type="molecule type" value="Genomic_DNA"/>
</dbReference>
<proteinExistence type="predicted"/>